<dbReference type="GO" id="GO:0016020">
    <property type="term" value="C:membrane"/>
    <property type="evidence" value="ECO:0007669"/>
    <property type="project" value="TreeGrafter"/>
</dbReference>
<dbReference type="GO" id="GO:0005975">
    <property type="term" value="P:carbohydrate metabolic process"/>
    <property type="evidence" value="ECO:0007669"/>
    <property type="project" value="InterPro"/>
</dbReference>
<sequence>MTSNHGRVLRAAAMTLTGLLALSGCAVSQPSAPDDVNSLQQLPDTTASSEAEGGNTQLTGLNRVTTSNERLHMYAAHLELKDHPQISRATRESVTASIDAFLADHQDALDEDVTAKPELNINSQAASADQSVLGVSQQIYEFAGASGANSYRTQWFDVQQDREIPTGELFSSSEAWDHVRQMLAEQANSKAGIDLESVTDLPEEATDDVQFTTSGDLRVQVDEYLIAPGSEGTIVLQLDAGRVDGLLSDLGRAAQGSVVEHDAAPTPEPVPGTSESGSATPEEEQQQNTPAQVPEVSQVDCREAKCVALTFDDGPGASTGYLLDSLKKEGVPATFFVVGPNAQARPQLLRRMQAEGHQIGNHTFSHRSLPALASSEVAKELLRTDEAISSATGYSSTLVRPPYGAHNKDVDRIVTSPLILWDVDTLDWKHRNTNKTISTAMDEVRPGSIILMHDIHASTVAAVPGLIRELKDKGYTPVRVDQLFAHSKLSAGKAYYRGEHPAS</sequence>
<feature type="region of interest" description="Disordered" evidence="3">
    <location>
        <begin position="258"/>
        <end position="296"/>
    </location>
</feature>
<evidence type="ECO:0000256" key="2">
    <source>
        <dbReference type="ARBA" id="ARBA00022801"/>
    </source>
</evidence>
<dbReference type="KEGG" id="gcr:GcLGCM259_1274"/>
<dbReference type="GO" id="GO:0016810">
    <property type="term" value="F:hydrolase activity, acting on carbon-nitrogen (but not peptide) bonds"/>
    <property type="evidence" value="ECO:0007669"/>
    <property type="project" value="InterPro"/>
</dbReference>
<dbReference type="EMBL" id="CP034412">
    <property type="protein sequence ID" value="QCY47009.1"/>
    <property type="molecule type" value="Genomic_DNA"/>
</dbReference>
<reference evidence="6 7" key="1">
    <citation type="submission" date="2018-12" db="EMBL/GenBank/DDBJ databases">
        <title>Complete Genome Sequence of Glutamicibacter creatinolyticus strain LGCM259,isolated from an abscess of a 12-year-old mare in Italy.</title>
        <authorList>
            <person name="Santos R.G."/>
            <person name="Silva A.L."/>
            <person name="Seyffert N."/>
            <person name="Castro T.L.P."/>
            <person name="Attili A.R."/>
            <person name="Rifici C."/>
            <person name="Mazzullo G."/>
            <person name="Brenig B."/>
            <person name="Venanzi F."/>
            <person name="Azevedo V."/>
        </authorList>
    </citation>
    <scope>NUCLEOTIDE SEQUENCE [LARGE SCALE GENOMIC DNA]</scope>
    <source>
        <strain evidence="6 7">LGCM 259</strain>
    </source>
</reference>
<dbReference type="GO" id="GO:0046872">
    <property type="term" value="F:metal ion binding"/>
    <property type="evidence" value="ECO:0007669"/>
    <property type="project" value="UniProtKB-KW"/>
</dbReference>
<accession>A0A5B7WST3</accession>
<dbReference type="PANTHER" id="PTHR10587">
    <property type="entry name" value="GLYCOSYL TRANSFERASE-RELATED"/>
    <property type="match status" value="1"/>
</dbReference>
<dbReference type="PROSITE" id="PS51677">
    <property type="entry name" value="NODB"/>
    <property type="match status" value="1"/>
</dbReference>
<feature type="domain" description="NodB homology" evidence="5">
    <location>
        <begin position="305"/>
        <end position="478"/>
    </location>
</feature>
<dbReference type="PANTHER" id="PTHR10587:SF133">
    <property type="entry name" value="CHITIN DEACETYLASE 1-RELATED"/>
    <property type="match status" value="1"/>
</dbReference>
<name>A0A5B7WST3_9MICC</name>
<dbReference type="RefSeq" id="WP_138926135.1">
    <property type="nucleotide sequence ID" value="NZ_CP034412.1"/>
</dbReference>
<evidence type="ECO:0000256" key="3">
    <source>
        <dbReference type="SAM" id="MobiDB-lite"/>
    </source>
</evidence>
<dbReference type="InterPro" id="IPR050248">
    <property type="entry name" value="Polysacc_deacetylase_ArnD"/>
</dbReference>
<keyword evidence="1" id="KW-0479">Metal-binding</keyword>
<dbReference type="Proteomes" id="UP000307000">
    <property type="component" value="Chromosome"/>
</dbReference>
<dbReference type="InterPro" id="IPR002509">
    <property type="entry name" value="NODB_dom"/>
</dbReference>
<dbReference type="InterPro" id="IPR011330">
    <property type="entry name" value="Glyco_hydro/deAcase_b/a-brl"/>
</dbReference>
<dbReference type="AlphaFoldDB" id="A0A5B7WST3"/>
<feature type="signal peptide" evidence="4">
    <location>
        <begin position="1"/>
        <end position="28"/>
    </location>
</feature>
<gene>
    <name evidence="6" type="ORF">GcLGCM259_1274</name>
</gene>
<evidence type="ECO:0000256" key="1">
    <source>
        <dbReference type="ARBA" id="ARBA00022723"/>
    </source>
</evidence>
<evidence type="ECO:0000259" key="5">
    <source>
        <dbReference type="PROSITE" id="PS51677"/>
    </source>
</evidence>
<dbReference type="SUPFAM" id="SSF88713">
    <property type="entry name" value="Glycoside hydrolase/deacetylase"/>
    <property type="match status" value="1"/>
</dbReference>
<evidence type="ECO:0000313" key="7">
    <source>
        <dbReference type="Proteomes" id="UP000307000"/>
    </source>
</evidence>
<feature type="chain" id="PRO_5022850220" description="NodB homology domain-containing protein" evidence="4">
    <location>
        <begin position="29"/>
        <end position="503"/>
    </location>
</feature>
<evidence type="ECO:0000256" key="4">
    <source>
        <dbReference type="SAM" id="SignalP"/>
    </source>
</evidence>
<protein>
    <recommendedName>
        <fullName evidence="5">NodB homology domain-containing protein</fullName>
    </recommendedName>
</protein>
<dbReference type="Pfam" id="PF01522">
    <property type="entry name" value="Polysacc_deac_1"/>
    <property type="match status" value="1"/>
</dbReference>
<dbReference type="Gene3D" id="3.20.20.370">
    <property type="entry name" value="Glycoside hydrolase/deacetylase"/>
    <property type="match status" value="1"/>
</dbReference>
<proteinExistence type="predicted"/>
<dbReference type="PROSITE" id="PS51257">
    <property type="entry name" value="PROKAR_LIPOPROTEIN"/>
    <property type="match status" value="1"/>
</dbReference>
<evidence type="ECO:0000313" key="6">
    <source>
        <dbReference type="EMBL" id="QCY47009.1"/>
    </source>
</evidence>
<feature type="region of interest" description="Disordered" evidence="3">
    <location>
        <begin position="30"/>
        <end position="58"/>
    </location>
</feature>
<organism evidence="6 7">
    <name type="scientific">Glutamicibacter creatinolyticus</name>
    <dbReference type="NCBI Taxonomy" id="162496"/>
    <lineage>
        <taxon>Bacteria</taxon>
        <taxon>Bacillati</taxon>
        <taxon>Actinomycetota</taxon>
        <taxon>Actinomycetes</taxon>
        <taxon>Micrococcales</taxon>
        <taxon>Micrococcaceae</taxon>
        <taxon>Glutamicibacter</taxon>
    </lineage>
</organism>
<keyword evidence="7" id="KW-1185">Reference proteome</keyword>
<keyword evidence="4" id="KW-0732">Signal</keyword>
<keyword evidence="2" id="KW-0378">Hydrolase</keyword>